<feature type="domain" description="N-acetyltransferase" evidence="1">
    <location>
        <begin position="151"/>
        <end position="289"/>
    </location>
</feature>
<dbReference type="Gene3D" id="3.40.630.30">
    <property type="match status" value="1"/>
</dbReference>
<accession>A0A2T4S7C7</accession>
<keyword evidence="2" id="KW-0808">Transferase</keyword>
<dbReference type="CDD" id="cd04301">
    <property type="entry name" value="NAT_SF"/>
    <property type="match status" value="1"/>
</dbReference>
<reference evidence="2 3" key="1">
    <citation type="journal article" date="2016" name="Front. Microbiol.">
        <title>Comprehensive Phylogenetic Analysis of Bovine Non-aureus Staphylococci Species Based on Whole-Genome Sequencing.</title>
        <authorList>
            <person name="Naushad S."/>
            <person name="Barkema H.W."/>
            <person name="Luby C."/>
            <person name="Condas L.A."/>
            <person name="Nobrega D.B."/>
            <person name="Carson D.A."/>
            <person name="De Buck J."/>
        </authorList>
    </citation>
    <scope>NUCLEOTIDE SEQUENCE [LARGE SCALE GENOMIC DNA]</scope>
    <source>
        <strain evidence="2 3">SNUC 4337</strain>
    </source>
</reference>
<dbReference type="Pfam" id="PF00583">
    <property type="entry name" value="Acetyltransf_1"/>
    <property type="match status" value="1"/>
</dbReference>
<dbReference type="OrthoDB" id="2417302at2"/>
<dbReference type="RefSeq" id="WP_107644575.1">
    <property type="nucleotide sequence ID" value="NZ_PZHR01000135.1"/>
</dbReference>
<organism evidence="2 3">
    <name type="scientific">Staphylococcus nepalensis</name>
    <dbReference type="NCBI Taxonomy" id="214473"/>
    <lineage>
        <taxon>Bacteria</taxon>
        <taxon>Bacillati</taxon>
        <taxon>Bacillota</taxon>
        <taxon>Bacilli</taxon>
        <taxon>Bacillales</taxon>
        <taxon>Staphylococcaceae</taxon>
        <taxon>Staphylococcus</taxon>
    </lineage>
</organism>
<dbReference type="AlphaFoldDB" id="A0A2T4S7C7"/>
<evidence type="ECO:0000313" key="3">
    <source>
        <dbReference type="Proteomes" id="UP000240400"/>
    </source>
</evidence>
<sequence length="289" mass="34006">MKTTNPKDVDQILEFLNSANYQFASYLYKLPQMHNDIRTVISDAIKDPGVFASVNEQNQITMLILALKYEHNKYKVIGPFLAENIKPSIEDMNHLFESLAKSKPDFANFNFSFEENEQDYLPFMKSLGASYNFTDYHLITTKDIGEVNNAQNIIEYQPAFYRYCSKLHNETFKHDVMTADEIVESLDDCHRLFIFMSEGLLKGYLFLEIYENNRIAEIKYFSSHSDYRLMGIAFDLLSYSLHFAFTSYNINKIYFKIRSKNSTLVERFNELGFNINYEYKKFKYVAAYI</sequence>
<evidence type="ECO:0000259" key="1">
    <source>
        <dbReference type="PROSITE" id="PS51186"/>
    </source>
</evidence>
<dbReference type="Proteomes" id="UP000240400">
    <property type="component" value="Unassembled WGS sequence"/>
</dbReference>
<dbReference type="EMBL" id="PZHR01000135">
    <property type="protein sequence ID" value="PTK56714.1"/>
    <property type="molecule type" value="Genomic_DNA"/>
</dbReference>
<dbReference type="PANTHER" id="PTHR43415:SF6">
    <property type="entry name" value="SPERMIDINE N(1)-ACETYLTRANSFERASE"/>
    <property type="match status" value="1"/>
</dbReference>
<evidence type="ECO:0000313" key="2">
    <source>
        <dbReference type="EMBL" id="PTK56714.1"/>
    </source>
</evidence>
<dbReference type="GO" id="GO:0004145">
    <property type="term" value="F:diamine N-acetyltransferase activity"/>
    <property type="evidence" value="ECO:0007669"/>
    <property type="project" value="TreeGrafter"/>
</dbReference>
<gene>
    <name evidence="2" type="ORF">BUZ61_13075</name>
</gene>
<dbReference type="InterPro" id="IPR000182">
    <property type="entry name" value="GNAT_dom"/>
</dbReference>
<dbReference type="SUPFAM" id="SSF55729">
    <property type="entry name" value="Acyl-CoA N-acyltransferases (Nat)"/>
    <property type="match status" value="1"/>
</dbReference>
<protein>
    <submittedName>
        <fullName evidence="2">N-acetyltransferase</fullName>
    </submittedName>
</protein>
<dbReference type="PROSITE" id="PS51186">
    <property type="entry name" value="GNAT"/>
    <property type="match status" value="1"/>
</dbReference>
<dbReference type="PANTHER" id="PTHR43415">
    <property type="entry name" value="SPERMIDINE N(1)-ACETYLTRANSFERASE"/>
    <property type="match status" value="1"/>
</dbReference>
<comment type="caution">
    <text evidence="2">The sequence shown here is derived from an EMBL/GenBank/DDBJ whole genome shotgun (WGS) entry which is preliminary data.</text>
</comment>
<proteinExistence type="predicted"/>
<dbReference type="InterPro" id="IPR016181">
    <property type="entry name" value="Acyl_CoA_acyltransferase"/>
</dbReference>
<name>A0A2T4S7C7_9STAP</name>